<reference evidence="1 2" key="2">
    <citation type="journal article" date="2013" name="IMA Fungus">
        <title>IMA Genome-F 1: Ceratocystis fimbriata: Draft nuclear genome sequence for the plant pathogen, Ceratocystis fimbriata.</title>
        <authorList>
            <person name="Wilken P.M."/>
            <person name="Steenkamp E.T."/>
            <person name="Wingfield M.J."/>
            <person name="de Beer Z.W."/>
            <person name="Wingfield B.D."/>
        </authorList>
    </citation>
    <scope>NUCLEOTIDE SEQUENCE [LARGE SCALE GENOMIC DNA]</scope>
    <source>
        <strain evidence="1 2">CBS 114723</strain>
    </source>
</reference>
<accession>A0A2C5X2I8</accession>
<gene>
    <name evidence="1" type="ORF">CFIMG_004169RAa</name>
</gene>
<dbReference type="EMBL" id="APWK03000076">
    <property type="protein sequence ID" value="PHH52101.1"/>
    <property type="molecule type" value="Genomic_DNA"/>
</dbReference>
<comment type="caution">
    <text evidence="1">The sequence shown here is derived from an EMBL/GenBank/DDBJ whole genome shotgun (WGS) entry which is preliminary data.</text>
</comment>
<dbReference type="AlphaFoldDB" id="A0A2C5X2I8"/>
<reference evidence="1 2" key="1">
    <citation type="journal article" date="2013" name="Fungal Biol.">
        <title>Analysis of microsatellite markers in the genome of the plant pathogen Ceratocystis fimbriata.</title>
        <authorList>
            <person name="Simpson M.C."/>
            <person name="Wilken P.M."/>
            <person name="Coetzee M.P."/>
            <person name="Wingfield M.J."/>
            <person name="Wingfield B.D."/>
        </authorList>
    </citation>
    <scope>NUCLEOTIDE SEQUENCE [LARGE SCALE GENOMIC DNA]</scope>
    <source>
        <strain evidence="1 2">CBS 114723</strain>
    </source>
</reference>
<protein>
    <submittedName>
        <fullName evidence="1">Uncharacterized protein</fullName>
    </submittedName>
</protein>
<proteinExistence type="predicted"/>
<evidence type="ECO:0000313" key="2">
    <source>
        <dbReference type="Proteomes" id="UP000222788"/>
    </source>
</evidence>
<evidence type="ECO:0000313" key="1">
    <source>
        <dbReference type="EMBL" id="PHH52101.1"/>
    </source>
</evidence>
<sequence>MPFRKCNCKFDSNVGRLGSGSRTEDFDALSIPVSPGLVLREEQKLVRLQLVPVEKVYNLEDRTACSWFMSLSVSVDDLMAGNIM</sequence>
<dbReference type="Proteomes" id="UP000222788">
    <property type="component" value="Unassembled WGS sequence"/>
</dbReference>
<organism evidence="1 2">
    <name type="scientific">Ceratocystis fimbriata CBS 114723</name>
    <dbReference type="NCBI Taxonomy" id="1035309"/>
    <lineage>
        <taxon>Eukaryota</taxon>
        <taxon>Fungi</taxon>
        <taxon>Dikarya</taxon>
        <taxon>Ascomycota</taxon>
        <taxon>Pezizomycotina</taxon>
        <taxon>Sordariomycetes</taxon>
        <taxon>Hypocreomycetidae</taxon>
        <taxon>Microascales</taxon>
        <taxon>Ceratocystidaceae</taxon>
        <taxon>Ceratocystis</taxon>
    </lineage>
</organism>
<name>A0A2C5X2I8_9PEZI</name>
<keyword evidence="2" id="KW-1185">Reference proteome</keyword>